<dbReference type="AlphaFoldDB" id="A0ABD1UVV8"/>
<evidence type="ECO:0000313" key="2">
    <source>
        <dbReference type="Proteomes" id="UP001604277"/>
    </source>
</evidence>
<protein>
    <submittedName>
        <fullName evidence="1">Uncharacterized protein</fullName>
    </submittedName>
</protein>
<evidence type="ECO:0000313" key="1">
    <source>
        <dbReference type="EMBL" id="KAL2529194.1"/>
    </source>
</evidence>
<gene>
    <name evidence="1" type="ORF">Fot_21795</name>
</gene>
<sequence length="109" mass="12154">MAQNHGCPARARNTEFSESSLNDPALIITFPRPQTIIAGRFVCLGTRYILPMHNPPLAINSEQARLTPYKCLSSGSSSWLRCINELCLCPVTYLSGLPEKGRVLRHRTQ</sequence>
<reference evidence="2" key="1">
    <citation type="submission" date="2024-07" db="EMBL/GenBank/DDBJ databases">
        <title>Two chromosome-level genome assemblies of Korean endemic species Abeliophyllum distichum and Forsythia ovata (Oleaceae).</title>
        <authorList>
            <person name="Jang H."/>
        </authorList>
    </citation>
    <scope>NUCLEOTIDE SEQUENCE [LARGE SCALE GENOMIC DNA]</scope>
</reference>
<accession>A0ABD1UVV8</accession>
<dbReference type="Proteomes" id="UP001604277">
    <property type="component" value="Unassembled WGS sequence"/>
</dbReference>
<keyword evidence="2" id="KW-1185">Reference proteome</keyword>
<proteinExistence type="predicted"/>
<name>A0ABD1UVV8_9LAMI</name>
<comment type="caution">
    <text evidence="1">The sequence shown here is derived from an EMBL/GenBank/DDBJ whole genome shotgun (WGS) entry which is preliminary data.</text>
</comment>
<organism evidence="1 2">
    <name type="scientific">Forsythia ovata</name>
    <dbReference type="NCBI Taxonomy" id="205694"/>
    <lineage>
        <taxon>Eukaryota</taxon>
        <taxon>Viridiplantae</taxon>
        <taxon>Streptophyta</taxon>
        <taxon>Embryophyta</taxon>
        <taxon>Tracheophyta</taxon>
        <taxon>Spermatophyta</taxon>
        <taxon>Magnoliopsida</taxon>
        <taxon>eudicotyledons</taxon>
        <taxon>Gunneridae</taxon>
        <taxon>Pentapetalae</taxon>
        <taxon>asterids</taxon>
        <taxon>lamiids</taxon>
        <taxon>Lamiales</taxon>
        <taxon>Oleaceae</taxon>
        <taxon>Forsythieae</taxon>
        <taxon>Forsythia</taxon>
    </lineage>
</organism>
<dbReference type="EMBL" id="JBFOLJ010000006">
    <property type="protein sequence ID" value="KAL2529194.1"/>
    <property type="molecule type" value="Genomic_DNA"/>
</dbReference>